<dbReference type="EMBL" id="BAAAYN010000023">
    <property type="protein sequence ID" value="GAA3388528.1"/>
    <property type="molecule type" value="Genomic_DNA"/>
</dbReference>
<keyword evidence="3" id="KW-1185">Reference proteome</keyword>
<dbReference type="Proteomes" id="UP001501676">
    <property type="component" value="Unassembled WGS sequence"/>
</dbReference>
<sequence>MNAAPLSTAPTRPMRPPTPALIAIVLLTLASVYLAFWLLLRGDLIGLFPLAFGVLWVLVLKGLWQGGHGAFTIALVLAALNILSALIDGASAVVPGGDSSGSGVWPGNGAISLIQLALGVAVVLLLLARSSRAFYARR</sequence>
<accession>A0ABP6SYG9</accession>
<keyword evidence="1" id="KW-0812">Transmembrane</keyword>
<reference evidence="3" key="1">
    <citation type="journal article" date="2019" name="Int. J. Syst. Evol. Microbiol.">
        <title>The Global Catalogue of Microorganisms (GCM) 10K type strain sequencing project: providing services to taxonomists for standard genome sequencing and annotation.</title>
        <authorList>
            <consortium name="The Broad Institute Genomics Platform"/>
            <consortium name="The Broad Institute Genome Sequencing Center for Infectious Disease"/>
            <person name="Wu L."/>
            <person name="Ma J."/>
        </authorList>
    </citation>
    <scope>NUCLEOTIDE SEQUENCE [LARGE SCALE GENOMIC DNA]</scope>
    <source>
        <strain evidence="3">JCM 9458</strain>
    </source>
</reference>
<evidence type="ECO:0000313" key="3">
    <source>
        <dbReference type="Proteomes" id="UP001501676"/>
    </source>
</evidence>
<name>A0ABP6SYG9_9ACTN</name>
<dbReference type="RefSeq" id="WP_345729192.1">
    <property type="nucleotide sequence ID" value="NZ_BAAAYN010000023.1"/>
</dbReference>
<feature type="transmembrane region" description="Helical" evidence="1">
    <location>
        <begin position="45"/>
        <end position="64"/>
    </location>
</feature>
<feature type="transmembrane region" description="Helical" evidence="1">
    <location>
        <begin position="20"/>
        <end position="39"/>
    </location>
</feature>
<feature type="transmembrane region" description="Helical" evidence="1">
    <location>
        <begin position="110"/>
        <end position="128"/>
    </location>
</feature>
<gene>
    <name evidence="2" type="ORF">GCM10020369_35070</name>
</gene>
<keyword evidence="1" id="KW-1133">Transmembrane helix</keyword>
<proteinExistence type="predicted"/>
<evidence type="ECO:0000256" key="1">
    <source>
        <dbReference type="SAM" id="Phobius"/>
    </source>
</evidence>
<keyword evidence="1" id="KW-0472">Membrane</keyword>
<organism evidence="2 3">
    <name type="scientific">Cryptosporangium minutisporangium</name>
    <dbReference type="NCBI Taxonomy" id="113569"/>
    <lineage>
        <taxon>Bacteria</taxon>
        <taxon>Bacillati</taxon>
        <taxon>Actinomycetota</taxon>
        <taxon>Actinomycetes</taxon>
        <taxon>Cryptosporangiales</taxon>
        <taxon>Cryptosporangiaceae</taxon>
        <taxon>Cryptosporangium</taxon>
    </lineage>
</organism>
<evidence type="ECO:0000313" key="2">
    <source>
        <dbReference type="EMBL" id="GAA3388528.1"/>
    </source>
</evidence>
<protein>
    <submittedName>
        <fullName evidence="2">Uncharacterized protein</fullName>
    </submittedName>
</protein>
<comment type="caution">
    <text evidence="2">The sequence shown here is derived from an EMBL/GenBank/DDBJ whole genome shotgun (WGS) entry which is preliminary data.</text>
</comment>
<feature type="transmembrane region" description="Helical" evidence="1">
    <location>
        <begin position="71"/>
        <end position="90"/>
    </location>
</feature>